<evidence type="ECO:0000313" key="4">
    <source>
        <dbReference type="Proteomes" id="UP001221217"/>
    </source>
</evidence>
<dbReference type="PROSITE" id="PS00889">
    <property type="entry name" value="CNMP_BINDING_2"/>
    <property type="match status" value="1"/>
</dbReference>
<dbReference type="PROSITE" id="PS50042">
    <property type="entry name" value="CNMP_BINDING_3"/>
    <property type="match status" value="2"/>
</dbReference>
<dbReference type="Proteomes" id="UP001221217">
    <property type="component" value="Unassembled WGS sequence"/>
</dbReference>
<protein>
    <submittedName>
        <fullName evidence="3">Cyclic nucleotide-binding domain-containing protein</fullName>
    </submittedName>
</protein>
<accession>A0AAJ1IK11</accession>
<dbReference type="InterPro" id="IPR018488">
    <property type="entry name" value="cNMP-bd_CS"/>
</dbReference>
<dbReference type="Pfam" id="PF01740">
    <property type="entry name" value="STAS"/>
    <property type="match status" value="1"/>
</dbReference>
<comment type="caution">
    <text evidence="3">The sequence shown here is derived from an EMBL/GenBank/DDBJ whole genome shotgun (WGS) entry which is preliminary data.</text>
</comment>
<gene>
    <name evidence="3" type="ORF">PQJ61_12320</name>
</gene>
<dbReference type="PANTHER" id="PTHR11635:SF152">
    <property type="entry name" value="CAMP-DEPENDENT PROTEIN KINASE TYPE I REGULATORY SUBUNIT-RELATED"/>
    <property type="match status" value="1"/>
</dbReference>
<reference evidence="3 4" key="1">
    <citation type="submission" date="2022-12" db="EMBL/GenBank/DDBJ databases">
        <title>Metagenome assembled genome from gulf of manar.</title>
        <authorList>
            <person name="Kohli P."/>
            <person name="Pk S."/>
            <person name="Venkata Ramana C."/>
            <person name="Sasikala C."/>
        </authorList>
    </citation>
    <scope>NUCLEOTIDE SEQUENCE [LARGE SCALE GENOMIC DNA]</scope>
    <source>
        <strain evidence="3">JB008</strain>
    </source>
</reference>
<dbReference type="GO" id="GO:0005829">
    <property type="term" value="C:cytosol"/>
    <property type="evidence" value="ECO:0007669"/>
    <property type="project" value="TreeGrafter"/>
</dbReference>
<dbReference type="InterPro" id="IPR018490">
    <property type="entry name" value="cNMP-bd_dom_sf"/>
</dbReference>
<sequence>MDTRLVRFNKGDVIFKSGETSRNMYIIRTGTAKVLIEKEGRQIPITELGKGQYVGEMSFLTGVKRSATVIAETNIMANEIPPNILDDEHLGLSSWAVSIAKVLVRRIRTTTEQLGEYMIGHETPTITEAQAAAAVPLPDRSAVRQEQARRLFLKGKFTEKSIDPIKNKIRELKLKPDTILILDFSDVIDIDQAGINYIFSLIKSNDVAENRIRIENMQLIRDKVLSIQGLQNIMAKTHIPIKHVDKGELLIKQGALEHVMYVVKNGSFTISRETETGTIQLAKAESGDVIGEMSLIKEGIRSADVIADKPGTVHVLDVRDFYNNVYNVPGWFLELIRGLVQRLRNTNEMLIRFERGENLSEPLGNWNLPLGIVLDSTKPGKFALSGVLNLPNIQYLVHLLKYEMMKKRKEIILDMSKVTKIDPSARAALQDVYQKMRRMGTDIKVRAPEENVEKLFK</sequence>
<dbReference type="SMART" id="SM00100">
    <property type="entry name" value="cNMP"/>
    <property type="match status" value="2"/>
</dbReference>
<dbReference type="Gene3D" id="3.30.750.24">
    <property type="entry name" value="STAS domain"/>
    <property type="match status" value="1"/>
</dbReference>
<dbReference type="InterPro" id="IPR000595">
    <property type="entry name" value="cNMP-bd_dom"/>
</dbReference>
<dbReference type="Pfam" id="PF00027">
    <property type="entry name" value="cNMP_binding"/>
    <property type="match status" value="2"/>
</dbReference>
<dbReference type="EMBL" id="JAQQAL010000028">
    <property type="protein sequence ID" value="MDC7227541.1"/>
    <property type="molecule type" value="Genomic_DNA"/>
</dbReference>
<organism evidence="3 4">
    <name type="scientific">Candidatus Thalassospirochaeta sargassi</name>
    <dbReference type="NCBI Taxonomy" id="3119039"/>
    <lineage>
        <taxon>Bacteria</taxon>
        <taxon>Pseudomonadati</taxon>
        <taxon>Spirochaetota</taxon>
        <taxon>Spirochaetia</taxon>
        <taxon>Spirochaetales</taxon>
        <taxon>Spirochaetaceae</taxon>
        <taxon>Candidatus Thalassospirochaeta</taxon>
    </lineage>
</organism>
<evidence type="ECO:0000259" key="1">
    <source>
        <dbReference type="PROSITE" id="PS50042"/>
    </source>
</evidence>
<feature type="domain" description="Cyclic nucleotide-binding" evidence="1">
    <location>
        <begin position="1"/>
        <end position="74"/>
    </location>
</feature>
<dbReference type="GO" id="GO:0004862">
    <property type="term" value="F:cAMP-dependent protein kinase inhibitor activity"/>
    <property type="evidence" value="ECO:0007669"/>
    <property type="project" value="TreeGrafter"/>
</dbReference>
<dbReference type="InterPro" id="IPR036513">
    <property type="entry name" value="STAS_dom_sf"/>
</dbReference>
<dbReference type="InterPro" id="IPR014710">
    <property type="entry name" value="RmlC-like_jellyroll"/>
</dbReference>
<dbReference type="InterPro" id="IPR002645">
    <property type="entry name" value="STAS_dom"/>
</dbReference>
<dbReference type="GO" id="GO:0030552">
    <property type="term" value="F:cAMP binding"/>
    <property type="evidence" value="ECO:0007669"/>
    <property type="project" value="TreeGrafter"/>
</dbReference>
<dbReference type="GO" id="GO:0034236">
    <property type="term" value="F:protein kinase A catalytic subunit binding"/>
    <property type="evidence" value="ECO:0007669"/>
    <property type="project" value="TreeGrafter"/>
</dbReference>
<feature type="domain" description="STAS" evidence="2">
    <location>
        <begin position="382"/>
        <end position="457"/>
    </location>
</feature>
<feature type="domain" description="Cyclic nucleotide-binding" evidence="1">
    <location>
        <begin position="242"/>
        <end position="321"/>
    </location>
</feature>
<dbReference type="Gene3D" id="2.60.120.10">
    <property type="entry name" value="Jelly Rolls"/>
    <property type="match status" value="2"/>
</dbReference>
<dbReference type="PANTHER" id="PTHR11635">
    <property type="entry name" value="CAMP-DEPENDENT PROTEIN KINASE REGULATORY CHAIN"/>
    <property type="match status" value="1"/>
</dbReference>
<evidence type="ECO:0000313" key="3">
    <source>
        <dbReference type="EMBL" id="MDC7227541.1"/>
    </source>
</evidence>
<dbReference type="InterPro" id="IPR050503">
    <property type="entry name" value="cAMP-dep_PK_reg_su-like"/>
</dbReference>
<evidence type="ECO:0000259" key="2">
    <source>
        <dbReference type="PROSITE" id="PS50801"/>
    </source>
</evidence>
<dbReference type="AlphaFoldDB" id="A0AAJ1IK11"/>
<dbReference type="GO" id="GO:0005952">
    <property type="term" value="C:cAMP-dependent protein kinase complex"/>
    <property type="evidence" value="ECO:0007669"/>
    <property type="project" value="InterPro"/>
</dbReference>
<dbReference type="PROSITE" id="PS50801">
    <property type="entry name" value="STAS"/>
    <property type="match status" value="2"/>
</dbReference>
<dbReference type="CDD" id="cd00038">
    <property type="entry name" value="CAP_ED"/>
    <property type="match status" value="2"/>
</dbReference>
<dbReference type="SUPFAM" id="SSF52091">
    <property type="entry name" value="SpoIIaa-like"/>
    <property type="match status" value="2"/>
</dbReference>
<proteinExistence type="predicted"/>
<dbReference type="SUPFAM" id="SSF51206">
    <property type="entry name" value="cAMP-binding domain-like"/>
    <property type="match status" value="2"/>
</dbReference>
<feature type="domain" description="STAS" evidence="2">
    <location>
        <begin position="151"/>
        <end position="203"/>
    </location>
</feature>
<name>A0AAJ1IK11_9SPIO</name>